<keyword evidence="2" id="KW-1185">Reference proteome</keyword>
<reference evidence="1 2" key="1">
    <citation type="submission" date="2016-11" db="EMBL/GenBank/DDBJ databases">
        <authorList>
            <person name="Jaros S."/>
            <person name="Januszkiewicz K."/>
            <person name="Wedrychowicz H."/>
        </authorList>
    </citation>
    <scope>NUCLEOTIDE SEQUENCE [LARGE SCALE GENOMIC DNA]</scope>
    <source>
        <strain evidence="1 2">DSM 18899</strain>
    </source>
</reference>
<dbReference type="AlphaFoldDB" id="A0A1K2HPY3"/>
<dbReference type="PANTHER" id="PTHR30093:SF47">
    <property type="entry name" value="TYPE IV PILUS NON-CORE MINOR PILIN PILE"/>
    <property type="match status" value="1"/>
</dbReference>
<dbReference type="PROSITE" id="PS00409">
    <property type="entry name" value="PROKAR_NTER_METHYL"/>
    <property type="match status" value="1"/>
</dbReference>
<gene>
    <name evidence="1" type="ORF">SAMN02745887_03198</name>
</gene>
<dbReference type="EMBL" id="FPKR01000013">
    <property type="protein sequence ID" value="SFZ78803.1"/>
    <property type="molecule type" value="Genomic_DNA"/>
</dbReference>
<name>A0A1K2HPY3_9NEIS</name>
<dbReference type="RefSeq" id="WP_072429684.1">
    <property type="nucleotide sequence ID" value="NZ_FPKR01000013.1"/>
</dbReference>
<dbReference type="Gene3D" id="3.30.700.10">
    <property type="entry name" value="Glycoprotein, Type 4 Pilin"/>
    <property type="match status" value="1"/>
</dbReference>
<dbReference type="Pfam" id="PF07963">
    <property type="entry name" value="N_methyl"/>
    <property type="match status" value="1"/>
</dbReference>
<evidence type="ECO:0000313" key="1">
    <source>
        <dbReference type="EMBL" id="SFZ78803.1"/>
    </source>
</evidence>
<organism evidence="1 2">
    <name type="scientific">Chitinimonas taiwanensis DSM 18899</name>
    <dbReference type="NCBI Taxonomy" id="1121279"/>
    <lineage>
        <taxon>Bacteria</taxon>
        <taxon>Pseudomonadati</taxon>
        <taxon>Pseudomonadota</taxon>
        <taxon>Betaproteobacteria</taxon>
        <taxon>Neisseriales</taxon>
        <taxon>Chitinibacteraceae</taxon>
        <taxon>Chitinimonas</taxon>
    </lineage>
</organism>
<dbReference type="InterPro" id="IPR012902">
    <property type="entry name" value="N_methyl_site"/>
</dbReference>
<dbReference type="NCBIfam" id="TIGR02532">
    <property type="entry name" value="IV_pilin_GFxxxE"/>
    <property type="match status" value="1"/>
</dbReference>
<dbReference type="InterPro" id="IPR045584">
    <property type="entry name" value="Pilin-like"/>
</dbReference>
<protein>
    <submittedName>
        <fullName evidence="1">General secretion pathway protein G</fullName>
    </submittedName>
</protein>
<dbReference type="PANTHER" id="PTHR30093">
    <property type="entry name" value="GENERAL SECRETION PATHWAY PROTEIN G"/>
    <property type="match status" value="1"/>
</dbReference>
<sequence>MRAAARGFTLIELMVTLAILAVLASVVVPSAQLGVQRMRETELKRALREIRDGIDAYKAAYEAGHIERRQDGNGYPPDLATLVDGVNDQLDPEGRRRYFLRRIPSDPFCQQAEPERCWGLRSYASPADAPRSGEDVYDVYSLATGVGLNGIAYRNW</sequence>
<dbReference type="SUPFAM" id="SSF54523">
    <property type="entry name" value="Pili subunits"/>
    <property type="match status" value="1"/>
</dbReference>
<dbReference type="Proteomes" id="UP000186513">
    <property type="component" value="Unassembled WGS sequence"/>
</dbReference>
<evidence type="ECO:0000313" key="2">
    <source>
        <dbReference type="Proteomes" id="UP000186513"/>
    </source>
</evidence>
<dbReference type="OrthoDB" id="9790526at2"/>
<proteinExistence type="predicted"/>
<dbReference type="STRING" id="1121279.SAMN02745887_03198"/>
<accession>A0A1K2HPY3</accession>